<evidence type="ECO:0000256" key="7">
    <source>
        <dbReference type="SAM" id="Phobius"/>
    </source>
</evidence>
<proteinExistence type="predicted"/>
<feature type="transmembrane region" description="Helical" evidence="7">
    <location>
        <begin position="333"/>
        <end position="349"/>
    </location>
</feature>
<feature type="transmembrane region" description="Helical" evidence="7">
    <location>
        <begin position="425"/>
        <end position="443"/>
    </location>
</feature>
<dbReference type="EMBL" id="AEVO01000008">
    <property type="protein sequence ID" value="EFY07927.1"/>
    <property type="molecule type" value="Genomic_DNA"/>
</dbReference>
<feature type="transmembrane region" description="Helical" evidence="7">
    <location>
        <begin position="199"/>
        <end position="218"/>
    </location>
</feature>
<feature type="transmembrane region" description="Helical" evidence="7">
    <location>
        <begin position="71"/>
        <end position="92"/>
    </location>
</feature>
<feature type="transmembrane region" description="Helical" evidence="7">
    <location>
        <begin position="355"/>
        <end position="379"/>
    </location>
</feature>
<dbReference type="GO" id="GO:0022857">
    <property type="term" value="F:transmembrane transporter activity"/>
    <property type="evidence" value="ECO:0007669"/>
    <property type="project" value="InterPro"/>
</dbReference>
<keyword evidence="6 7" id="KW-0472">Membrane</keyword>
<feature type="transmembrane region" description="Helical" evidence="7">
    <location>
        <begin position="42"/>
        <end position="59"/>
    </location>
</feature>
<feature type="transmembrane region" description="Helical" evidence="7">
    <location>
        <begin position="165"/>
        <end position="187"/>
    </location>
</feature>
<evidence type="ECO:0000256" key="5">
    <source>
        <dbReference type="ARBA" id="ARBA00022989"/>
    </source>
</evidence>
<dbReference type="HOGENOM" id="CLU_001265_39_5_6"/>
<dbReference type="OrthoDB" id="3690818at2"/>
<keyword evidence="5 7" id="KW-1133">Transmembrane helix</keyword>
<evidence type="ECO:0000313" key="9">
    <source>
        <dbReference type="EMBL" id="EFY07927.1"/>
    </source>
</evidence>
<name>E8LHN8_SUCHY</name>
<dbReference type="RefSeq" id="WP_009142420.1">
    <property type="nucleotide sequence ID" value="NZ_GL830946.1"/>
</dbReference>
<accession>E8LHN8</accession>
<evidence type="ECO:0000256" key="2">
    <source>
        <dbReference type="ARBA" id="ARBA00022448"/>
    </source>
</evidence>
<evidence type="ECO:0000259" key="8">
    <source>
        <dbReference type="PROSITE" id="PS50850"/>
    </source>
</evidence>
<protein>
    <submittedName>
        <fullName evidence="9">Transporter, major facilitator family protein</fullName>
    </submittedName>
</protein>
<feature type="transmembrane region" description="Helical" evidence="7">
    <location>
        <begin position="301"/>
        <end position="321"/>
    </location>
</feature>
<dbReference type="eggNOG" id="COG0477">
    <property type="taxonomic scope" value="Bacteria"/>
</dbReference>
<gene>
    <name evidence="9" type="ORF">HMPREF9444_00193</name>
</gene>
<dbReference type="CDD" id="cd17369">
    <property type="entry name" value="MFS_ShiA_like"/>
    <property type="match status" value="1"/>
</dbReference>
<keyword evidence="4 7" id="KW-0812">Transmembrane</keyword>
<keyword evidence="3" id="KW-1003">Cell membrane</keyword>
<dbReference type="PANTHER" id="PTHR43045:SF4">
    <property type="entry name" value="TRANSPORTER YDFJ-RELATED"/>
    <property type="match status" value="1"/>
</dbReference>
<dbReference type="STRING" id="762983.HMPREF9444_00193"/>
<evidence type="ECO:0000256" key="4">
    <source>
        <dbReference type="ARBA" id="ARBA00022692"/>
    </source>
</evidence>
<dbReference type="Gene3D" id="1.20.1250.20">
    <property type="entry name" value="MFS general substrate transporter like domains"/>
    <property type="match status" value="1"/>
</dbReference>
<keyword evidence="10" id="KW-1185">Reference proteome</keyword>
<dbReference type="InterPro" id="IPR011701">
    <property type="entry name" value="MFS"/>
</dbReference>
<evidence type="ECO:0000256" key="3">
    <source>
        <dbReference type="ARBA" id="ARBA00022475"/>
    </source>
</evidence>
<keyword evidence="2" id="KW-0813">Transport</keyword>
<comment type="subcellular location">
    <subcellularLocation>
        <location evidence="1">Cell membrane</location>
        <topology evidence="1">Multi-pass membrane protein</topology>
    </subcellularLocation>
</comment>
<dbReference type="AlphaFoldDB" id="E8LHN8"/>
<sequence length="458" mass="50395">MSENNIHTQAAEANFQTEEGKKDFWRATISCWLGTTMEYTDFALYGLAAGIIFGEVFFPESTPVMALLQSFAAFSVGFIARPIGAIVFGMLGDKMGRKFVMVITISLMGLATTCIGLIPSYEKIGAWSAALLVLMRFMQGLGAGAELSGGAVMLGEYAPVKRRGVVSSIIGLGSNSGTLLASAVWLLVLQLDHDDLMSWGWRIPFLGSILIAYIALLIRKHMRETPVFEKQKKQLEKMRKEAFEKGVELQKKDKRSFFARTKAFWVMVGLRIGENGPSYLAQGFIIGYVVSFLSVDKSVATMSVFVASVLGFFIIPFSGWLSDKFGRRITYRWFCILLVLWAFPAFMLLDTKEPWIVGPVIVIGMGLASLGIFGVQAAWGVELFGVTNRYTKMAFAKELGSIMSGGTAPMIASALLSYYGHWWPIATYFAVCAFIGLVSTFIAPETRGRDLNLPEDAL</sequence>
<evidence type="ECO:0000256" key="6">
    <source>
        <dbReference type="ARBA" id="ARBA00023136"/>
    </source>
</evidence>
<feature type="transmembrane region" description="Helical" evidence="7">
    <location>
        <begin position="99"/>
        <end position="118"/>
    </location>
</feature>
<dbReference type="InterPro" id="IPR020846">
    <property type="entry name" value="MFS_dom"/>
</dbReference>
<dbReference type="SUPFAM" id="SSF103473">
    <property type="entry name" value="MFS general substrate transporter"/>
    <property type="match status" value="1"/>
</dbReference>
<dbReference type="InterPro" id="IPR036259">
    <property type="entry name" value="MFS_trans_sf"/>
</dbReference>
<reference evidence="9 10" key="1">
    <citation type="submission" date="2011-01" db="EMBL/GenBank/DDBJ databases">
        <authorList>
            <person name="Weinstock G."/>
            <person name="Sodergren E."/>
            <person name="Clifton S."/>
            <person name="Fulton L."/>
            <person name="Fulton B."/>
            <person name="Courtney L."/>
            <person name="Fronick C."/>
            <person name="Harrison M."/>
            <person name="Strong C."/>
            <person name="Farmer C."/>
            <person name="Delahaunty K."/>
            <person name="Markovic C."/>
            <person name="Hall O."/>
            <person name="Minx P."/>
            <person name="Tomlinson C."/>
            <person name="Mitreva M."/>
            <person name="Hou S."/>
            <person name="Chen J."/>
            <person name="Wollam A."/>
            <person name="Pepin K.H."/>
            <person name="Johnson M."/>
            <person name="Bhonagiri V."/>
            <person name="Zhang X."/>
            <person name="Suruliraj S."/>
            <person name="Warren W."/>
            <person name="Chinwalla A."/>
            <person name="Mardis E.R."/>
            <person name="Wilson R.K."/>
        </authorList>
    </citation>
    <scope>NUCLEOTIDE SEQUENCE [LARGE SCALE GENOMIC DNA]</scope>
    <source>
        <strain evidence="10">DSM 22608 / JCM 16073 / KCTC 15190 / YIT 12066</strain>
    </source>
</reference>
<feature type="domain" description="Major facilitator superfamily (MFS) profile" evidence="8">
    <location>
        <begin position="27"/>
        <end position="447"/>
    </location>
</feature>
<evidence type="ECO:0000256" key="1">
    <source>
        <dbReference type="ARBA" id="ARBA00004651"/>
    </source>
</evidence>
<evidence type="ECO:0000313" key="10">
    <source>
        <dbReference type="Proteomes" id="UP000018458"/>
    </source>
</evidence>
<dbReference type="PROSITE" id="PS50850">
    <property type="entry name" value="MFS"/>
    <property type="match status" value="1"/>
</dbReference>
<feature type="transmembrane region" description="Helical" evidence="7">
    <location>
        <begin position="399"/>
        <end position="419"/>
    </location>
</feature>
<dbReference type="Pfam" id="PF07690">
    <property type="entry name" value="MFS_1"/>
    <property type="match status" value="1"/>
</dbReference>
<comment type="caution">
    <text evidence="9">The sequence shown here is derived from an EMBL/GenBank/DDBJ whole genome shotgun (WGS) entry which is preliminary data.</text>
</comment>
<organism evidence="9 10">
    <name type="scientific">Succinatimonas hippei (strain DSM 22608 / JCM 16073 / KCTC 15190 / YIT 12066)</name>
    <dbReference type="NCBI Taxonomy" id="762983"/>
    <lineage>
        <taxon>Bacteria</taxon>
        <taxon>Pseudomonadati</taxon>
        <taxon>Pseudomonadota</taxon>
        <taxon>Gammaproteobacteria</taxon>
        <taxon>Aeromonadales</taxon>
        <taxon>Succinivibrionaceae</taxon>
        <taxon>Succinatimonas</taxon>
    </lineage>
</organism>
<dbReference type="GO" id="GO:0005886">
    <property type="term" value="C:plasma membrane"/>
    <property type="evidence" value="ECO:0007669"/>
    <property type="project" value="UniProtKB-SubCell"/>
</dbReference>
<dbReference type="PANTHER" id="PTHR43045">
    <property type="entry name" value="SHIKIMATE TRANSPORTER"/>
    <property type="match status" value="1"/>
</dbReference>
<dbReference type="Proteomes" id="UP000018458">
    <property type="component" value="Unassembled WGS sequence"/>
</dbReference>